<feature type="compositionally biased region" description="Basic and acidic residues" evidence="12">
    <location>
        <begin position="375"/>
        <end position="393"/>
    </location>
</feature>
<evidence type="ECO:0000256" key="13">
    <source>
        <dbReference type="SAM" id="SignalP"/>
    </source>
</evidence>
<keyword evidence="9 10" id="KW-0998">Cell outer membrane</keyword>
<dbReference type="Gene3D" id="2.170.130.10">
    <property type="entry name" value="TonB-dependent receptor, plug domain"/>
    <property type="match status" value="1"/>
</dbReference>
<evidence type="ECO:0000313" key="16">
    <source>
        <dbReference type="EMBL" id="MFC7420127.1"/>
    </source>
</evidence>
<evidence type="ECO:0000256" key="3">
    <source>
        <dbReference type="ARBA" id="ARBA00022448"/>
    </source>
</evidence>
<dbReference type="SUPFAM" id="SSF56935">
    <property type="entry name" value="Porins"/>
    <property type="match status" value="1"/>
</dbReference>
<proteinExistence type="inferred from homology"/>
<evidence type="ECO:0000259" key="14">
    <source>
        <dbReference type="Pfam" id="PF00593"/>
    </source>
</evidence>
<dbReference type="InterPro" id="IPR000531">
    <property type="entry name" value="Beta-barrel_TonB"/>
</dbReference>
<dbReference type="PROSITE" id="PS52016">
    <property type="entry name" value="TONB_DEPENDENT_REC_3"/>
    <property type="match status" value="1"/>
</dbReference>
<evidence type="ECO:0000256" key="2">
    <source>
        <dbReference type="ARBA" id="ARBA00009810"/>
    </source>
</evidence>
<evidence type="ECO:0000256" key="9">
    <source>
        <dbReference type="ARBA" id="ARBA00023237"/>
    </source>
</evidence>
<evidence type="ECO:0000256" key="12">
    <source>
        <dbReference type="SAM" id="MobiDB-lite"/>
    </source>
</evidence>
<evidence type="ECO:0000256" key="10">
    <source>
        <dbReference type="PROSITE-ProRule" id="PRU01360"/>
    </source>
</evidence>
<name>A0ABW2R1U7_9NEIS</name>
<dbReference type="EMBL" id="JBHTBQ010000014">
    <property type="protein sequence ID" value="MFC7420127.1"/>
    <property type="molecule type" value="Genomic_DNA"/>
</dbReference>
<comment type="similarity">
    <text evidence="2 10 11">Belongs to the TonB-dependent receptor family.</text>
</comment>
<evidence type="ECO:0000256" key="4">
    <source>
        <dbReference type="ARBA" id="ARBA00022452"/>
    </source>
</evidence>
<sequence>MKVKIMAQAIAISMLIVGQQARAAEAPPASDGSVVFNPLNISATAINPEQEALEKPGSTSSRGENIKLEPIDQIMRSMPGTYTQIDPGQGAVSVNIRGMSGFGRVNTMVDGVSQNYYGSAPSEVSHGGTPTNQFGALIDPNFIVGVDVTRGSELGAGGINALAGSANFRTIGVDDVIFAGESVGVRSKFSVGNNGLGRSGMLAVAGKSKAFGESGSVGIMAAISSSSIGGNYTNGNGTDSAEFGVGYNKSYEQNPKSQLLKLDIKLDDFHKFELSGRRYQNRYTKRDIEAHDAYLKYHYTPYSELIDLNIMASTSRGNQKYMPDALFSFKNTDINSISNAIDINNTSRFSLAGADIALNYGGKLMNNRYDKRLESTLTDDDKEKEEKDRKDAIENNPFSPSGQQKISGLYSSLEINQGIFQLNLGLNYIKYDLSGFKPACEDRVQCFPQKAVDISLKEEALLPSILLSAVIHPWFQPFASYAKTLRGPNPQEVFFSNEGGASMNPYLKGESAETFQLGFNSKASNLLFKEDTLFFKASYFHSKIDNYIHAKSFTLCSNGVKCLTSDAFKNNEDIDANFNMNIYVNSLTPVSNRGFELEANYDAGFAYARFSFSHEKTDQPTSIASGVFGADDINDLPSVFYNLDAGARLLDKKLILGGIVKYTGANNKISTEHNFVEEGGDLDKEKSAKNPVIIDLYSSYQVNKNISLRFTVQNLMNRDYSEALNRLNSNPSQSSGESPANTARGRTYLVGAEFRM</sequence>
<dbReference type="Gene3D" id="2.40.170.20">
    <property type="entry name" value="TonB-dependent receptor, beta-barrel domain"/>
    <property type="match status" value="1"/>
</dbReference>
<feature type="chain" id="PRO_5047501545" evidence="13">
    <location>
        <begin position="24"/>
        <end position="756"/>
    </location>
</feature>
<evidence type="ECO:0000313" key="17">
    <source>
        <dbReference type="Proteomes" id="UP001596473"/>
    </source>
</evidence>
<evidence type="ECO:0000256" key="8">
    <source>
        <dbReference type="ARBA" id="ARBA00023170"/>
    </source>
</evidence>
<comment type="subcellular location">
    <subcellularLocation>
        <location evidence="1 10">Cell outer membrane</location>
        <topology evidence="1 10">Multi-pass membrane protein</topology>
    </subcellularLocation>
</comment>
<dbReference type="Pfam" id="PF00593">
    <property type="entry name" value="TonB_dep_Rec_b-barrel"/>
    <property type="match status" value="1"/>
</dbReference>
<keyword evidence="5 10" id="KW-0812">Transmembrane</keyword>
<dbReference type="Proteomes" id="UP001596473">
    <property type="component" value="Unassembled WGS sequence"/>
</dbReference>
<feature type="region of interest" description="Disordered" evidence="12">
    <location>
        <begin position="375"/>
        <end position="403"/>
    </location>
</feature>
<dbReference type="InterPro" id="IPR012910">
    <property type="entry name" value="Plug_dom"/>
</dbReference>
<dbReference type="Pfam" id="PF07715">
    <property type="entry name" value="Plug"/>
    <property type="match status" value="1"/>
</dbReference>
<evidence type="ECO:0000259" key="15">
    <source>
        <dbReference type="Pfam" id="PF07715"/>
    </source>
</evidence>
<keyword evidence="3 10" id="KW-0813">Transport</keyword>
<keyword evidence="17" id="KW-1185">Reference proteome</keyword>
<keyword evidence="6 11" id="KW-0798">TonB box</keyword>
<accession>A0ABW2R1U7</accession>
<reference evidence="17" key="1">
    <citation type="journal article" date="2019" name="Int. J. Syst. Evol. Microbiol.">
        <title>The Global Catalogue of Microorganisms (GCM) 10K type strain sequencing project: providing services to taxonomists for standard genome sequencing and annotation.</title>
        <authorList>
            <consortium name="The Broad Institute Genomics Platform"/>
            <consortium name="The Broad Institute Genome Sequencing Center for Infectious Disease"/>
            <person name="Wu L."/>
            <person name="Ma J."/>
        </authorList>
    </citation>
    <scope>NUCLEOTIDE SEQUENCE [LARGE SCALE GENOMIC DNA]</scope>
    <source>
        <strain evidence="17">CCUG 62945</strain>
    </source>
</reference>
<dbReference type="PANTHER" id="PTHR30069:SF50">
    <property type="entry name" value="TONB-DEPENDENT RECEPTOR HI_1217-RELATED"/>
    <property type="match status" value="1"/>
</dbReference>
<evidence type="ECO:0000256" key="1">
    <source>
        <dbReference type="ARBA" id="ARBA00004571"/>
    </source>
</evidence>
<organism evidence="16 17">
    <name type="scientific">Iodobacter arcticus</name>
    <dbReference type="NCBI Taxonomy" id="590593"/>
    <lineage>
        <taxon>Bacteria</taxon>
        <taxon>Pseudomonadati</taxon>
        <taxon>Pseudomonadota</taxon>
        <taxon>Betaproteobacteria</taxon>
        <taxon>Neisseriales</taxon>
        <taxon>Chitinibacteraceae</taxon>
        <taxon>Iodobacter</taxon>
    </lineage>
</organism>
<feature type="domain" description="TonB-dependent receptor-like beta-barrel" evidence="14">
    <location>
        <begin position="233"/>
        <end position="715"/>
    </location>
</feature>
<dbReference type="PANTHER" id="PTHR30069">
    <property type="entry name" value="TONB-DEPENDENT OUTER MEMBRANE RECEPTOR"/>
    <property type="match status" value="1"/>
</dbReference>
<evidence type="ECO:0000256" key="11">
    <source>
        <dbReference type="RuleBase" id="RU003357"/>
    </source>
</evidence>
<keyword evidence="4 10" id="KW-1134">Transmembrane beta strand</keyword>
<keyword evidence="7 10" id="KW-0472">Membrane</keyword>
<keyword evidence="13" id="KW-0732">Signal</keyword>
<dbReference type="InterPro" id="IPR037066">
    <property type="entry name" value="Plug_dom_sf"/>
</dbReference>
<dbReference type="InterPro" id="IPR036942">
    <property type="entry name" value="Beta-barrel_TonB_sf"/>
</dbReference>
<feature type="domain" description="TonB-dependent receptor plug" evidence="15">
    <location>
        <begin position="71"/>
        <end position="164"/>
    </location>
</feature>
<evidence type="ECO:0000256" key="7">
    <source>
        <dbReference type="ARBA" id="ARBA00023136"/>
    </source>
</evidence>
<evidence type="ECO:0000256" key="5">
    <source>
        <dbReference type="ARBA" id="ARBA00022692"/>
    </source>
</evidence>
<gene>
    <name evidence="16" type="ORF">ACFQNF_09550</name>
</gene>
<keyword evidence="8 16" id="KW-0675">Receptor</keyword>
<comment type="caution">
    <text evidence="16">The sequence shown here is derived from an EMBL/GenBank/DDBJ whole genome shotgun (WGS) entry which is preliminary data.</text>
</comment>
<evidence type="ECO:0000256" key="6">
    <source>
        <dbReference type="ARBA" id="ARBA00023077"/>
    </source>
</evidence>
<feature type="signal peptide" evidence="13">
    <location>
        <begin position="1"/>
        <end position="23"/>
    </location>
</feature>
<dbReference type="InterPro" id="IPR039426">
    <property type="entry name" value="TonB-dep_rcpt-like"/>
</dbReference>
<dbReference type="RefSeq" id="WP_380187755.1">
    <property type="nucleotide sequence ID" value="NZ_JBHTBQ010000014.1"/>
</dbReference>
<protein>
    <submittedName>
        <fullName evidence="16">TonB-dependent receptor domain-containing protein</fullName>
    </submittedName>
</protein>